<feature type="domain" description="CarD-like/TRCF RNAP-interacting" evidence="1">
    <location>
        <begin position="1"/>
        <end position="113"/>
    </location>
</feature>
<dbReference type="RefSeq" id="WP_071176374.1">
    <property type="nucleotide sequence ID" value="NZ_CP017831.1"/>
</dbReference>
<dbReference type="Pfam" id="PF02559">
    <property type="entry name" value="CarD_TRCF_RID"/>
    <property type="match status" value="1"/>
</dbReference>
<dbReference type="Proteomes" id="UP000179284">
    <property type="component" value="Chromosome I"/>
</dbReference>
<protein>
    <submittedName>
        <fullName evidence="2">CarD family transcriptional regulator</fullName>
    </submittedName>
</protein>
<keyword evidence="3" id="KW-1185">Reference proteome</keyword>
<reference evidence="3" key="1">
    <citation type="submission" date="2016-10" db="EMBL/GenBank/DDBJ databases">
        <title>The complete genome sequence of the rumen bacterium Butyrivibrio hungatei MB2003.</title>
        <authorList>
            <person name="Palevich N."/>
            <person name="Kelly W.J."/>
            <person name="Leahy S.C."/>
            <person name="Altermann E."/>
            <person name="Rakonjac J."/>
            <person name="Attwood G.T."/>
        </authorList>
    </citation>
    <scope>NUCLEOTIDE SEQUENCE [LARGE SCALE GENOMIC DNA]</scope>
    <source>
        <strain evidence="3">MB2003</strain>
    </source>
</reference>
<dbReference type="AlphaFoldDB" id="A0A1D9P2H4"/>
<evidence type="ECO:0000313" key="2">
    <source>
        <dbReference type="EMBL" id="AOZ96709.1"/>
    </source>
</evidence>
<dbReference type="InterPro" id="IPR036101">
    <property type="entry name" value="CarD-like/TRCF_RID_sf"/>
</dbReference>
<accession>A0A1D9P2H4</accession>
<dbReference type="SUPFAM" id="SSF141259">
    <property type="entry name" value="CarD-like"/>
    <property type="match status" value="1"/>
</dbReference>
<dbReference type="InterPro" id="IPR003711">
    <property type="entry name" value="CarD-like/TRCF_RID"/>
</dbReference>
<name>A0A1D9P2H4_9FIRM</name>
<dbReference type="Gene3D" id="2.40.10.170">
    <property type="match status" value="1"/>
</dbReference>
<organism evidence="2 3">
    <name type="scientific">Butyrivibrio hungatei</name>
    <dbReference type="NCBI Taxonomy" id="185008"/>
    <lineage>
        <taxon>Bacteria</taxon>
        <taxon>Bacillati</taxon>
        <taxon>Bacillota</taxon>
        <taxon>Clostridia</taxon>
        <taxon>Lachnospirales</taxon>
        <taxon>Lachnospiraceae</taxon>
        <taxon>Butyrivibrio</taxon>
    </lineage>
</organism>
<dbReference type="SMART" id="SM01058">
    <property type="entry name" value="CarD_TRCF"/>
    <property type="match status" value="1"/>
</dbReference>
<dbReference type="KEGG" id="bhu:bhn_I1676"/>
<dbReference type="EMBL" id="CP017831">
    <property type="protein sequence ID" value="AOZ96709.1"/>
    <property type="molecule type" value="Genomic_DNA"/>
</dbReference>
<gene>
    <name evidence="2" type="ORF">bhn_I1676</name>
</gene>
<dbReference type="InterPro" id="IPR042215">
    <property type="entry name" value="CarD-like_C"/>
</dbReference>
<evidence type="ECO:0000259" key="1">
    <source>
        <dbReference type="SMART" id="SM01058"/>
    </source>
</evidence>
<evidence type="ECO:0000313" key="3">
    <source>
        <dbReference type="Proteomes" id="UP000179284"/>
    </source>
</evidence>
<proteinExistence type="predicted"/>
<sequence length="172" mass="19213">MLNVGECVIYGSHGLCRVQEILVPSFLERGNEKQYYMMVSAVDAGSVLYVPVDGAEDKVREVMSADDAEGLIDEIDVIEEMDLPEGKKAEPAIAEVVKRNIADEMMSLVKALHKIKAIREAEGKKFAALNERYLNIAEKLLYTEMAFALKTEKDEVKSRVVYELSQLPLETA</sequence>
<dbReference type="Gene3D" id="1.20.58.1290">
    <property type="entry name" value="CarD-like, C-terminal domain"/>
    <property type="match status" value="1"/>
</dbReference>